<gene>
    <name evidence="2" type="ORF">BGZ97_006060</name>
</gene>
<protein>
    <submittedName>
        <fullName evidence="2">Uncharacterized protein</fullName>
    </submittedName>
</protein>
<dbReference type="AlphaFoldDB" id="A0A9P6RKX6"/>
<evidence type="ECO:0000313" key="2">
    <source>
        <dbReference type="EMBL" id="KAG0322490.1"/>
    </source>
</evidence>
<dbReference type="InterPro" id="IPR032675">
    <property type="entry name" value="LRR_dom_sf"/>
</dbReference>
<keyword evidence="3" id="KW-1185">Reference proteome</keyword>
<organism evidence="2 3">
    <name type="scientific">Linnemannia gamsii</name>
    <dbReference type="NCBI Taxonomy" id="64522"/>
    <lineage>
        <taxon>Eukaryota</taxon>
        <taxon>Fungi</taxon>
        <taxon>Fungi incertae sedis</taxon>
        <taxon>Mucoromycota</taxon>
        <taxon>Mortierellomycotina</taxon>
        <taxon>Mortierellomycetes</taxon>
        <taxon>Mortierellales</taxon>
        <taxon>Mortierellaceae</taxon>
        <taxon>Linnemannia</taxon>
    </lineage>
</organism>
<accession>A0A9P6RKX6</accession>
<reference evidence="2" key="1">
    <citation type="journal article" date="2020" name="Fungal Divers.">
        <title>Resolving the Mortierellaceae phylogeny through synthesis of multi-gene phylogenetics and phylogenomics.</title>
        <authorList>
            <person name="Vandepol N."/>
            <person name="Liber J."/>
            <person name="Desiro A."/>
            <person name="Na H."/>
            <person name="Kennedy M."/>
            <person name="Barry K."/>
            <person name="Grigoriev I.V."/>
            <person name="Miller A.N."/>
            <person name="O'Donnell K."/>
            <person name="Stajich J.E."/>
            <person name="Bonito G."/>
        </authorList>
    </citation>
    <scope>NUCLEOTIDE SEQUENCE</scope>
    <source>
        <strain evidence="2">NVP60</strain>
    </source>
</reference>
<evidence type="ECO:0000256" key="1">
    <source>
        <dbReference type="SAM" id="MobiDB-lite"/>
    </source>
</evidence>
<dbReference type="Proteomes" id="UP000823405">
    <property type="component" value="Unassembled WGS sequence"/>
</dbReference>
<evidence type="ECO:0000313" key="3">
    <source>
        <dbReference type="Proteomes" id="UP000823405"/>
    </source>
</evidence>
<dbReference type="OrthoDB" id="2371414at2759"/>
<comment type="caution">
    <text evidence="2">The sequence shown here is derived from an EMBL/GenBank/DDBJ whole genome shotgun (WGS) entry which is preliminary data.</text>
</comment>
<dbReference type="EMBL" id="JAAAIN010000027">
    <property type="protein sequence ID" value="KAG0322490.1"/>
    <property type="molecule type" value="Genomic_DNA"/>
</dbReference>
<sequence>MEAAAKRYFNIPELADALGQRLDKGTISSLVATSRQLKTLFEPWLYHELVLSYLDVSGRLLNSTGSVRALARNVQHVRWLMCDQEEIGFLFNCLLTGEEQKEDAQKILPAAAPGLPVTESLSTWTTSRPRWVPQLEAPPSSITAPVIIVPLPPMHCLTYLELNLMPLGSLHWPSYRLPISASSAHTTLRQTCWIIQQCPNLLALELVHVPVQDSQEMQLLVATIHGVSQLQSLHLFVRAEERVWSGGFNRLFFGLAESVKVCKLFSSDPMPEELYEDLEDGNSPAEAEEGEAVVHQSNIDNENQQDIPEIHDREEPLVNLTKFVAWEMERSKSMEEILAVFDHCPNIQILKVPSVFLGQKELTSLATSISTRCPHLRTLSLLDNADGPLLVRLMEVMPAHTLEKVKLNSFEFTLHPSTTRRIFANHAKSLRTVDLRYTMDVSSKNILIILELCEALEEFKKHPDPNSGDLYMTLKDAVSVTWGCRRIRHLELTIGMTEVPQVPYYARLDERPLVLSDKEQRLFTKLEKFYTQLGNLTDLEYLDLRVVESSQDDDDNDEADHTNDAAAAQPSSPFNNYSSDAGTANNLLPGLLSLPNNDTGRPGYLHLLSGWTKLKELRGSVCVDTEAGRATVGEKEVDWFMEHWPALERVGFFAGTVVLEEFRKLEEARPNLMFW</sequence>
<proteinExistence type="predicted"/>
<feature type="region of interest" description="Disordered" evidence="1">
    <location>
        <begin position="550"/>
        <end position="579"/>
    </location>
</feature>
<dbReference type="SUPFAM" id="SSF52047">
    <property type="entry name" value="RNI-like"/>
    <property type="match status" value="1"/>
</dbReference>
<dbReference type="Gene3D" id="3.80.10.10">
    <property type="entry name" value="Ribonuclease Inhibitor"/>
    <property type="match status" value="1"/>
</dbReference>
<name>A0A9P6RKX6_9FUNG</name>
<feature type="compositionally biased region" description="Polar residues" evidence="1">
    <location>
        <begin position="569"/>
        <end position="579"/>
    </location>
</feature>